<proteinExistence type="predicted"/>
<dbReference type="Proteomes" id="UP000786185">
    <property type="component" value="Unassembled WGS sequence"/>
</dbReference>
<name>A0AAW4BHE3_VIBAN</name>
<protein>
    <submittedName>
        <fullName evidence="1">Uncharacterized protein</fullName>
    </submittedName>
</protein>
<evidence type="ECO:0000313" key="1">
    <source>
        <dbReference type="EMBL" id="MBF4436482.1"/>
    </source>
</evidence>
<reference evidence="1" key="1">
    <citation type="journal article" date="2021" name="PeerJ">
        <title>Analysis of 44 Vibrio anguillarum genomes reveals high genetic diversity.</title>
        <authorList>
            <person name="Hansen M.J."/>
            <person name="Dalsgaard I."/>
        </authorList>
    </citation>
    <scope>NUCLEOTIDE SEQUENCE</scope>
    <source>
        <strain evidence="1">850617-1/1</strain>
    </source>
</reference>
<dbReference type="AlphaFoldDB" id="A0AAW4BHE3"/>
<gene>
    <name evidence="1" type="ORF">ERJ77_18675</name>
</gene>
<comment type="caution">
    <text evidence="1">The sequence shown here is derived from an EMBL/GenBank/DDBJ whole genome shotgun (WGS) entry which is preliminary data.</text>
</comment>
<feature type="non-terminal residue" evidence="1">
    <location>
        <position position="95"/>
    </location>
</feature>
<dbReference type="EMBL" id="SCLC01000160">
    <property type="protein sequence ID" value="MBF4436482.1"/>
    <property type="molecule type" value="Genomic_DNA"/>
</dbReference>
<organism evidence="1 2">
    <name type="scientific">Vibrio anguillarum</name>
    <name type="common">Listonella anguillarum</name>
    <dbReference type="NCBI Taxonomy" id="55601"/>
    <lineage>
        <taxon>Bacteria</taxon>
        <taxon>Pseudomonadati</taxon>
        <taxon>Pseudomonadota</taxon>
        <taxon>Gammaproteobacteria</taxon>
        <taxon>Vibrionales</taxon>
        <taxon>Vibrionaceae</taxon>
        <taxon>Vibrio</taxon>
    </lineage>
</organism>
<sequence>MLFDEELEIVEETESYRNQRLRFGIASINGSLSKAEFKEICEWKSHRNAIYPNENSQEDLDGVFFDGFTKGRVLPDTLNRLIKLRGVQILIRTTS</sequence>
<accession>A0AAW4BHE3</accession>
<evidence type="ECO:0000313" key="2">
    <source>
        <dbReference type="Proteomes" id="UP000786185"/>
    </source>
</evidence>